<dbReference type="RefSeq" id="WP_160853608.1">
    <property type="nucleotide sequence ID" value="NZ_WUWG01000003.1"/>
</dbReference>
<comment type="subcellular location">
    <subcellularLocation>
        <location evidence="2">Membrane</location>
        <topology evidence="2">Multi-pass membrane protein</topology>
    </subcellularLocation>
</comment>
<dbReference type="InterPro" id="IPR005829">
    <property type="entry name" value="Sugar_transporter_CS"/>
</dbReference>
<protein>
    <submittedName>
        <fullName evidence="10">MFS transporter</fullName>
    </submittedName>
</protein>
<feature type="transmembrane region" description="Helical" evidence="8">
    <location>
        <begin position="343"/>
        <end position="365"/>
    </location>
</feature>
<evidence type="ECO:0000256" key="5">
    <source>
        <dbReference type="ARBA" id="ARBA00022692"/>
    </source>
</evidence>
<feature type="domain" description="Major facilitator superfamily (MFS) profile" evidence="9">
    <location>
        <begin position="6"/>
        <end position="401"/>
    </location>
</feature>
<feature type="transmembrane region" description="Helical" evidence="8">
    <location>
        <begin position="40"/>
        <end position="65"/>
    </location>
</feature>
<comment type="function">
    <text evidence="1">Resistance to tetracycline by an active tetracycline efflux. This is an energy-dependent process that decreases the accumulation of the antibiotic in whole cells. This protein functions as a metal-tetracycline/H(+) antiporter.</text>
</comment>
<feature type="transmembrane region" description="Helical" evidence="8">
    <location>
        <begin position="371"/>
        <end position="393"/>
    </location>
</feature>
<evidence type="ECO:0000256" key="3">
    <source>
        <dbReference type="ARBA" id="ARBA00007520"/>
    </source>
</evidence>
<evidence type="ECO:0000313" key="11">
    <source>
        <dbReference type="Proteomes" id="UP000436016"/>
    </source>
</evidence>
<dbReference type="Pfam" id="PF07690">
    <property type="entry name" value="MFS_1"/>
    <property type="match status" value="1"/>
</dbReference>
<dbReference type="CDD" id="cd17388">
    <property type="entry name" value="MFS_TetA"/>
    <property type="match status" value="1"/>
</dbReference>
<dbReference type="PROSITE" id="PS50850">
    <property type="entry name" value="MFS"/>
    <property type="match status" value="1"/>
</dbReference>
<gene>
    <name evidence="10" type="ORF">GSH16_07445</name>
</gene>
<comment type="similarity">
    <text evidence="3">Belongs to the major facilitator superfamily. TCR/Tet family.</text>
</comment>
<name>A0A6B0TUK8_9RHOB</name>
<feature type="transmembrane region" description="Helical" evidence="8">
    <location>
        <begin position="7"/>
        <end position="28"/>
    </location>
</feature>
<dbReference type="InterPro" id="IPR011701">
    <property type="entry name" value="MFS"/>
</dbReference>
<evidence type="ECO:0000259" key="9">
    <source>
        <dbReference type="PROSITE" id="PS50850"/>
    </source>
</evidence>
<keyword evidence="6 8" id="KW-1133">Transmembrane helix</keyword>
<dbReference type="InterPro" id="IPR036259">
    <property type="entry name" value="MFS_trans_sf"/>
</dbReference>
<keyword evidence="11" id="KW-1185">Reference proteome</keyword>
<keyword evidence="7 8" id="KW-0472">Membrane</keyword>
<organism evidence="10 11">
    <name type="scientific">Oceanomicrobium pacificus</name>
    <dbReference type="NCBI Taxonomy" id="2692916"/>
    <lineage>
        <taxon>Bacteria</taxon>
        <taxon>Pseudomonadati</taxon>
        <taxon>Pseudomonadota</taxon>
        <taxon>Alphaproteobacteria</taxon>
        <taxon>Rhodobacterales</taxon>
        <taxon>Paracoccaceae</taxon>
        <taxon>Oceanomicrobium</taxon>
    </lineage>
</organism>
<feature type="transmembrane region" description="Helical" evidence="8">
    <location>
        <begin position="305"/>
        <end position="323"/>
    </location>
</feature>
<feature type="transmembrane region" description="Helical" evidence="8">
    <location>
        <begin position="163"/>
        <end position="183"/>
    </location>
</feature>
<feature type="transmembrane region" description="Helical" evidence="8">
    <location>
        <begin position="245"/>
        <end position="270"/>
    </location>
</feature>
<evidence type="ECO:0000256" key="7">
    <source>
        <dbReference type="ARBA" id="ARBA00023136"/>
    </source>
</evidence>
<dbReference type="PROSITE" id="PS00216">
    <property type="entry name" value="SUGAR_TRANSPORT_1"/>
    <property type="match status" value="1"/>
</dbReference>
<dbReference type="Gene3D" id="1.20.1250.20">
    <property type="entry name" value="MFS general substrate transporter like domains"/>
    <property type="match status" value="1"/>
</dbReference>
<dbReference type="PANTHER" id="PTHR23504:SF15">
    <property type="entry name" value="MAJOR FACILITATOR SUPERFAMILY (MFS) PROFILE DOMAIN-CONTAINING PROTEIN"/>
    <property type="match status" value="1"/>
</dbReference>
<feature type="transmembrane region" description="Helical" evidence="8">
    <location>
        <begin position="214"/>
        <end position="239"/>
    </location>
</feature>
<keyword evidence="4" id="KW-0813">Transport</keyword>
<evidence type="ECO:0000256" key="2">
    <source>
        <dbReference type="ARBA" id="ARBA00004141"/>
    </source>
</evidence>
<dbReference type="SUPFAM" id="SSF103473">
    <property type="entry name" value="MFS general substrate transporter"/>
    <property type="match status" value="1"/>
</dbReference>
<dbReference type="GO" id="GO:0016020">
    <property type="term" value="C:membrane"/>
    <property type="evidence" value="ECO:0007669"/>
    <property type="project" value="UniProtKB-SubCell"/>
</dbReference>
<proteinExistence type="inferred from homology"/>
<dbReference type="InterPro" id="IPR001958">
    <property type="entry name" value="Tet-R_TetA/multi-R_MdtG-like"/>
</dbReference>
<dbReference type="AlphaFoldDB" id="A0A6B0TUK8"/>
<reference evidence="10 11" key="1">
    <citation type="submission" date="2019-12" db="EMBL/GenBank/DDBJ databases">
        <title>Strain KN286 was isolated from seawater, which was collected from Caroline Seamount in the tropical western Pacific.</title>
        <authorList>
            <person name="Wang Q."/>
        </authorList>
    </citation>
    <scope>NUCLEOTIDE SEQUENCE [LARGE SCALE GENOMIC DNA]</scope>
    <source>
        <strain evidence="10 11">KN286</strain>
    </source>
</reference>
<evidence type="ECO:0000313" key="10">
    <source>
        <dbReference type="EMBL" id="MXU65278.1"/>
    </source>
</evidence>
<sequence>MTNRKSLIFIIATVTIDAIGIGLILPVLPELIAMLLTESISAAALWGGWLIFTYALMQFIFGPVLGGLSDRFGRRPVLLASLFVMGLDYLLMAVAGSIWLLFVARTISGIAGATHATATAYLADITPPEKRAANFGLVGAAFGIGFIVGPAIGGLLGTLGPQAPFLAAALLAFANATFGWFVAPETLAPEKRRAFDWRRANPFGALLRVRHFPVLAGLVLVFFLFNLALFVYPAIWAYFTIERFAWSTGMVGLSLATYGLLAAFVQGFLIRIVLAKLGERRTAIFGLVMEIVGLVIIAFVTNGIWIFILMPITALGNLAGPALQGMMSNRVGDDEQGELQGLLASVASVGTIFSPLMMTGLFRIFTYEGAAYYMPGAPFLLAAFLTVICLMVLTRIKRLTDIVTDSA</sequence>
<evidence type="ECO:0000256" key="4">
    <source>
        <dbReference type="ARBA" id="ARBA00022448"/>
    </source>
</evidence>
<evidence type="ECO:0000256" key="6">
    <source>
        <dbReference type="ARBA" id="ARBA00022989"/>
    </source>
</evidence>
<comment type="caution">
    <text evidence="10">The sequence shown here is derived from an EMBL/GenBank/DDBJ whole genome shotgun (WGS) entry which is preliminary data.</text>
</comment>
<dbReference type="GO" id="GO:0022857">
    <property type="term" value="F:transmembrane transporter activity"/>
    <property type="evidence" value="ECO:0007669"/>
    <property type="project" value="InterPro"/>
</dbReference>
<feature type="transmembrane region" description="Helical" evidence="8">
    <location>
        <begin position="282"/>
        <end position="299"/>
    </location>
</feature>
<evidence type="ECO:0000256" key="1">
    <source>
        <dbReference type="ARBA" id="ARBA00003279"/>
    </source>
</evidence>
<accession>A0A6B0TUK8</accession>
<feature type="transmembrane region" description="Helical" evidence="8">
    <location>
        <begin position="135"/>
        <end position="157"/>
    </location>
</feature>
<evidence type="ECO:0000256" key="8">
    <source>
        <dbReference type="SAM" id="Phobius"/>
    </source>
</evidence>
<keyword evidence="5 8" id="KW-0812">Transmembrane</keyword>
<dbReference type="InterPro" id="IPR020846">
    <property type="entry name" value="MFS_dom"/>
</dbReference>
<dbReference type="EMBL" id="WUWG01000003">
    <property type="protein sequence ID" value="MXU65278.1"/>
    <property type="molecule type" value="Genomic_DNA"/>
</dbReference>
<dbReference type="PANTHER" id="PTHR23504">
    <property type="entry name" value="MAJOR FACILITATOR SUPERFAMILY DOMAIN-CONTAINING PROTEIN 10"/>
    <property type="match status" value="1"/>
</dbReference>
<dbReference type="PRINTS" id="PR01035">
    <property type="entry name" value="TCRTETA"/>
</dbReference>
<feature type="transmembrane region" description="Helical" evidence="8">
    <location>
        <begin position="77"/>
        <end position="100"/>
    </location>
</feature>
<dbReference type="Proteomes" id="UP000436016">
    <property type="component" value="Unassembled WGS sequence"/>
</dbReference>
<feature type="transmembrane region" description="Helical" evidence="8">
    <location>
        <begin position="106"/>
        <end position="123"/>
    </location>
</feature>